<gene>
    <name evidence="2" type="ORF">NCTC10005_01898</name>
</gene>
<dbReference type="PANTHER" id="PTHR37813:SF1">
    <property type="entry name" value="FELS-2 PROPHAGE PROTEIN"/>
    <property type="match status" value="1"/>
</dbReference>
<accession>A0A377LS52</accession>
<reference evidence="2 3" key="1">
    <citation type="submission" date="2018-06" db="EMBL/GenBank/DDBJ databases">
        <authorList>
            <consortium name="Pathogen Informatics"/>
            <person name="Doyle S."/>
        </authorList>
    </citation>
    <scope>NUCLEOTIDE SEQUENCE [LARGE SCALE GENOMIC DNA]</scope>
    <source>
        <strain evidence="2 3">NCTC10005</strain>
    </source>
</reference>
<evidence type="ECO:0000313" key="3">
    <source>
        <dbReference type="Proteomes" id="UP000255106"/>
    </source>
</evidence>
<protein>
    <submittedName>
        <fullName evidence="2">Putative phage tail tape measure protein</fullName>
    </submittedName>
</protein>
<sequence length="368" mass="38743">MDIMGYVKSVTGALRRWVETNPQLAGTLMKIAAVVASVTLALGTLAIAMAAVLGPLALLRFGMKSLAITSLGRFGPLLGRLSQAFKSFTPGLFQSGDALKKLFGLFSGNEASEAVSWISRIREALSGGGEDDGDGILDAFRGGMLDKVKEHAQQAGEGLVSSFRNPGEAIRQLGTKIRGLASAALAPLVTSVRGAGGVIRWLVMSPFALLRTALMGVGSVLGVLLSPIGLVVAALAGVALVVWKYWQPISAFLGGVVEGFKAAAAPISAAFEPLQPVFQWIGDKVQALWGWFTDLLTPVKSTSAELQSAASMGRQFGEALAEGLNMVMHPLESLKSGVSWLLEKLGIVSKEAAKQNYLNRLHDSSLLR</sequence>
<keyword evidence="1" id="KW-0812">Transmembrane</keyword>
<keyword evidence="1" id="KW-1133">Transmembrane helix</keyword>
<dbReference type="Proteomes" id="UP000255106">
    <property type="component" value="Unassembled WGS sequence"/>
</dbReference>
<evidence type="ECO:0000256" key="1">
    <source>
        <dbReference type="SAM" id="Phobius"/>
    </source>
</evidence>
<dbReference type="AlphaFoldDB" id="A0A377LS52"/>
<dbReference type="EMBL" id="UGJB01000004">
    <property type="protein sequence ID" value="STQ09195.1"/>
    <property type="molecule type" value="Genomic_DNA"/>
</dbReference>
<organism evidence="2 3">
    <name type="scientific">Enterobacter cloacae</name>
    <dbReference type="NCBI Taxonomy" id="550"/>
    <lineage>
        <taxon>Bacteria</taxon>
        <taxon>Pseudomonadati</taxon>
        <taxon>Pseudomonadota</taxon>
        <taxon>Gammaproteobacteria</taxon>
        <taxon>Enterobacterales</taxon>
        <taxon>Enterobacteriaceae</taxon>
        <taxon>Enterobacter</taxon>
        <taxon>Enterobacter cloacae complex</taxon>
    </lineage>
</organism>
<dbReference type="PANTHER" id="PTHR37813">
    <property type="entry name" value="FELS-2 PROPHAGE PROTEIN"/>
    <property type="match status" value="1"/>
</dbReference>
<evidence type="ECO:0000313" key="2">
    <source>
        <dbReference type="EMBL" id="STQ09195.1"/>
    </source>
</evidence>
<name>A0A377LS52_ENTCL</name>
<keyword evidence="1" id="KW-0472">Membrane</keyword>
<proteinExistence type="predicted"/>
<feature type="transmembrane region" description="Helical" evidence="1">
    <location>
        <begin position="31"/>
        <end position="59"/>
    </location>
</feature>
<feature type="transmembrane region" description="Helical" evidence="1">
    <location>
        <begin position="223"/>
        <end position="243"/>
    </location>
</feature>